<keyword evidence="1 4" id="KW-0808">Transferase</keyword>
<keyword evidence="4" id="KW-0614">Plasmid</keyword>
<dbReference type="GO" id="GO:0016757">
    <property type="term" value="F:glycosyltransferase activity"/>
    <property type="evidence" value="ECO:0007669"/>
    <property type="project" value="InterPro"/>
</dbReference>
<feature type="compositionally biased region" description="Basic and acidic residues" evidence="2">
    <location>
        <begin position="24"/>
        <end position="35"/>
    </location>
</feature>
<dbReference type="HOGENOM" id="CLU_009583_27_2_4"/>
<sequence length="394" mass="43685">MLDTPHRTDPGALSTAAGNVGSDRSGKGTSTERDAPHEDFVINGKFMSQRMTGVQRCAYEFATALQRAESEHRRFAVIVPADAKTTAAPFKTRTAFSWLKGSLWEQLALPFASGRQILLSLCNVGPLIKRRHVVMIYDMAVFDAPSGYSRKFRWWYTFVFFSLKLNARHIVTVSEFSKSRIRAALGVPDSKVSVVKLAADHFGRIESDMSVVARLDLKKDRYGLAVGSLAGGKNHARLLAAIERLELRDDFKFVLAGGNNARIFGNSGTRAAGEAEKVVRAGYVSDNELKALYENAAFFVFPSLYEGFGLPPLEAMYCGCPVIVSREASLPEVCGDAALYCDAYSVDDIAQKMTAMMNDTRMRAMYRTRGREHAKQFQWAKSASRLLDTISRTR</sequence>
<dbReference type="InterPro" id="IPR001296">
    <property type="entry name" value="Glyco_trans_1"/>
</dbReference>
<evidence type="ECO:0000256" key="1">
    <source>
        <dbReference type="ARBA" id="ARBA00022679"/>
    </source>
</evidence>
<dbReference type="RefSeq" id="WP_012405914.1">
    <property type="nucleotide sequence ID" value="NC_010625.1"/>
</dbReference>
<evidence type="ECO:0000313" key="5">
    <source>
        <dbReference type="Proteomes" id="UP000001192"/>
    </source>
</evidence>
<dbReference type="Gene3D" id="3.40.50.2000">
    <property type="entry name" value="Glycogen Phosphorylase B"/>
    <property type="match status" value="1"/>
</dbReference>
<feature type="region of interest" description="Disordered" evidence="2">
    <location>
        <begin position="1"/>
        <end position="35"/>
    </location>
</feature>
<proteinExistence type="predicted"/>
<dbReference type="CDD" id="cd03809">
    <property type="entry name" value="GT4_MtfB-like"/>
    <property type="match status" value="1"/>
</dbReference>
<evidence type="ECO:0000259" key="3">
    <source>
        <dbReference type="Pfam" id="PF00534"/>
    </source>
</evidence>
<accession>B2JT52</accession>
<dbReference type="SUPFAM" id="SSF53756">
    <property type="entry name" value="UDP-Glycosyltransferase/glycogen phosphorylase"/>
    <property type="match status" value="1"/>
</dbReference>
<organism evidence="4 5">
    <name type="scientific">Paraburkholderia phymatum (strain DSM 17167 / CIP 108236 / LMG 21445 / STM815)</name>
    <name type="common">Burkholderia phymatum</name>
    <dbReference type="NCBI Taxonomy" id="391038"/>
    <lineage>
        <taxon>Bacteria</taxon>
        <taxon>Pseudomonadati</taxon>
        <taxon>Pseudomonadota</taxon>
        <taxon>Betaproteobacteria</taxon>
        <taxon>Burkholderiales</taxon>
        <taxon>Burkholderiaceae</taxon>
        <taxon>Paraburkholderia</taxon>
    </lineage>
</organism>
<name>B2JT52_PARP8</name>
<dbReference type="CAZy" id="GT4">
    <property type="family name" value="Glycosyltransferase Family 4"/>
</dbReference>
<dbReference type="EMBL" id="CP001045">
    <property type="protein sequence ID" value="ACC75755.1"/>
    <property type="molecule type" value="Genomic_DNA"/>
</dbReference>
<evidence type="ECO:0000256" key="2">
    <source>
        <dbReference type="SAM" id="MobiDB-lite"/>
    </source>
</evidence>
<dbReference type="AlphaFoldDB" id="B2JT52"/>
<dbReference type="OrthoDB" id="433681at2"/>
<dbReference type="PANTHER" id="PTHR46401">
    <property type="entry name" value="GLYCOSYLTRANSFERASE WBBK-RELATED"/>
    <property type="match status" value="1"/>
</dbReference>
<dbReference type="KEGG" id="bph:Bphy_6732"/>
<dbReference type="Proteomes" id="UP000001192">
    <property type="component" value="Plasmid pBPHY01"/>
</dbReference>
<gene>
    <name evidence="4" type="ordered locus">Bphy_6732</name>
</gene>
<evidence type="ECO:0000313" key="4">
    <source>
        <dbReference type="EMBL" id="ACC75755.1"/>
    </source>
</evidence>
<geneLocation type="plasmid" evidence="4 5">
    <name>pBPHY01</name>
</geneLocation>
<protein>
    <submittedName>
        <fullName evidence="4">Glycosyl transferase group 1</fullName>
    </submittedName>
</protein>
<feature type="domain" description="Glycosyl transferase family 1" evidence="3">
    <location>
        <begin position="218"/>
        <end position="372"/>
    </location>
</feature>
<dbReference type="GO" id="GO:0009103">
    <property type="term" value="P:lipopolysaccharide biosynthetic process"/>
    <property type="evidence" value="ECO:0007669"/>
    <property type="project" value="TreeGrafter"/>
</dbReference>
<keyword evidence="5" id="KW-1185">Reference proteome</keyword>
<reference evidence="5" key="1">
    <citation type="journal article" date="2014" name="Stand. Genomic Sci.">
        <title>Complete genome sequence of Burkholderia phymatum STM815(T), a broad host range and efficient nitrogen-fixing symbiont of Mimosa species.</title>
        <authorList>
            <person name="Moulin L."/>
            <person name="Klonowska A."/>
            <person name="Caroline B."/>
            <person name="Booth K."/>
            <person name="Vriezen J.A."/>
            <person name="Melkonian R."/>
            <person name="James E.K."/>
            <person name="Young J.P."/>
            <person name="Bena G."/>
            <person name="Hauser L."/>
            <person name="Land M."/>
            <person name="Kyrpides N."/>
            <person name="Bruce D."/>
            <person name="Chain P."/>
            <person name="Copeland A."/>
            <person name="Pitluck S."/>
            <person name="Woyke T."/>
            <person name="Lizotte-Waniewski M."/>
            <person name="Bristow J."/>
            <person name="Riley M."/>
        </authorList>
    </citation>
    <scope>NUCLEOTIDE SEQUENCE [LARGE SCALE GENOMIC DNA]</scope>
    <source>
        <strain evidence="5">DSM 17167 / CIP 108236 / LMG 21445 / STM815</strain>
        <plasmid evidence="5">Plasmid pBPHY01</plasmid>
    </source>
</reference>
<dbReference type="PANTHER" id="PTHR46401:SF2">
    <property type="entry name" value="GLYCOSYLTRANSFERASE WBBK-RELATED"/>
    <property type="match status" value="1"/>
</dbReference>
<dbReference type="Pfam" id="PF00534">
    <property type="entry name" value="Glycos_transf_1"/>
    <property type="match status" value="1"/>
</dbReference>